<dbReference type="Gene3D" id="3.40.50.10840">
    <property type="entry name" value="Putative sugar-binding, N-terminal domain"/>
    <property type="match status" value="1"/>
</dbReference>
<evidence type="ECO:0000256" key="3">
    <source>
        <dbReference type="ARBA" id="ARBA00022741"/>
    </source>
</evidence>
<dbReference type="InterPro" id="IPR050007">
    <property type="entry name" value="OtnK"/>
</dbReference>
<dbReference type="GO" id="GO:0016301">
    <property type="term" value="F:kinase activity"/>
    <property type="evidence" value="ECO:0007669"/>
    <property type="project" value="UniProtKB-KW"/>
</dbReference>
<keyword evidence="4 16" id="KW-0418">Kinase</keyword>
<comment type="catalytic activity">
    <reaction evidence="7">
        <text>3-dehydro-L-erythronate + ATP = 3-dehydro-4-O-phospho-L-erythronate + ADP + H(+)</text>
        <dbReference type="Rhea" id="RHEA:52552"/>
        <dbReference type="ChEBI" id="CHEBI:15378"/>
        <dbReference type="ChEBI" id="CHEBI:30616"/>
        <dbReference type="ChEBI" id="CHEBI:136592"/>
        <dbReference type="ChEBI" id="CHEBI:136670"/>
        <dbReference type="ChEBI" id="CHEBI:456216"/>
        <dbReference type="EC" id="2.7.1.217"/>
    </reaction>
</comment>
<dbReference type="RefSeq" id="WP_377827273.1">
    <property type="nucleotide sequence ID" value="NZ_BAAAIS010000002.1"/>
</dbReference>
<evidence type="ECO:0000256" key="6">
    <source>
        <dbReference type="ARBA" id="ARBA00023277"/>
    </source>
</evidence>
<comment type="catalytic activity">
    <reaction evidence="8">
        <text>3-dehydro-D-erythronate + ATP = 3-dehydro-4-O-phospho-D-erythronate + ADP + H(+)</text>
        <dbReference type="Rhea" id="RHEA:52556"/>
        <dbReference type="ChEBI" id="CHEBI:15378"/>
        <dbReference type="ChEBI" id="CHEBI:30616"/>
        <dbReference type="ChEBI" id="CHEBI:57958"/>
        <dbReference type="ChEBI" id="CHEBI:136593"/>
        <dbReference type="ChEBI" id="CHEBI:456216"/>
        <dbReference type="EC" id="2.7.1.217"/>
    </reaction>
</comment>
<feature type="region of interest" description="Disordered" evidence="13">
    <location>
        <begin position="238"/>
        <end position="259"/>
    </location>
</feature>
<keyword evidence="2 16" id="KW-0808">Transferase</keyword>
<accession>A0ABW4PWK2</accession>
<proteinExistence type="inferred from homology"/>
<evidence type="ECO:0000256" key="8">
    <source>
        <dbReference type="ARBA" id="ARBA00036346"/>
    </source>
</evidence>
<dbReference type="Gene3D" id="3.40.980.20">
    <property type="entry name" value="Four-carbon acid sugar kinase, nucleotide binding domain"/>
    <property type="match status" value="1"/>
</dbReference>
<dbReference type="InterPro" id="IPR037051">
    <property type="entry name" value="4-carb_acid_sugar_kinase_N_sf"/>
</dbReference>
<keyword evidence="3" id="KW-0547">Nucleotide-binding</keyword>
<organism evidence="16 17">
    <name type="scientific">Brachybacterium rhamnosum</name>
    <dbReference type="NCBI Taxonomy" id="173361"/>
    <lineage>
        <taxon>Bacteria</taxon>
        <taxon>Bacillati</taxon>
        <taxon>Actinomycetota</taxon>
        <taxon>Actinomycetes</taxon>
        <taxon>Micrococcales</taxon>
        <taxon>Dermabacteraceae</taxon>
        <taxon>Brachybacterium</taxon>
    </lineage>
</organism>
<feature type="domain" description="Four-carbon acid sugar kinase N-terminal" evidence="14">
    <location>
        <begin position="1"/>
        <end position="226"/>
    </location>
</feature>
<evidence type="ECO:0000313" key="17">
    <source>
        <dbReference type="Proteomes" id="UP001597280"/>
    </source>
</evidence>
<dbReference type="EC" id="2.7.1.217" evidence="10"/>
<feature type="domain" description="Four-carbon acid sugar kinase nucleotide binding" evidence="15">
    <location>
        <begin position="258"/>
        <end position="413"/>
    </location>
</feature>
<evidence type="ECO:0000256" key="10">
    <source>
        <dbReference type="ARBA" id="ARBA00039095"/>
    </source>
</evidence>
<evidence type="ECO:0000256" key="12">
    <source>
        <dbReference type="ARBA" id="ARBA00041377"/>
    </source>
</evidence>
<evidence type="ECO:0000256" key="9">
    <source>
        <dbReference type="ARBA" id="ARBA00037335"/>
    </source>
</evidence>
<dbReference type="EMBL" id="JBHUFL010000002">
    <property type="protein sequence ID" value="MFD1834564.1"/>
    <property type="molecule type" value="Genomic_DNA"/>
</dbReference>
<evidence type="ECO:0000259" key="14">
    <source>
        <dbReference type="Pfam" id="PF07005"/>
    </source>
</evidence>
<comment type="caution">
    <text evidence="16">The sequence shown here is derived from an EMBL/GenBank/DDBJ whole genome shotgun (WGS) entry which is preliminary data.</text>
</comment>
<evidence type="ECO:0000256" key="1">
    <source>
        <dbReference type="ARBA" id="ARBA00005715"/>
    </source>
</evidence>
<dbReference type="SUPFAM" id="SSF142764">
    <property type="entry name" value="YgbK-like"/>
    <property type="match status" value="1"/>
</dbReference>
<dbReference type="Proteomes" id="UP001597280">
    <property type="component" value="Unassembled WGS sequence"/>
</dbReference>
<keyword evidence="5" id="KW-0067">ATP-binding</keyword>
<dbReference type="InterPro" id="IPR031475">
    <property type="entry name" value="NBD_C"/>
</dbReference>
<evidence type="ECO:0000313" key="16">
    <source>
        <dbReference type="EMBL" id="MFD1834564.1"/>
    </source>
</evidence>
<name>A0ABW4PWK2_9MICO</name>
<protein>
    <recommendedName>
        <fullName evidence="11">3-oxo-tetronate kinase</fullName>
        <ecNumber evidence="10">2.7.1.217</ecNumber>
    </recommendedName>
    <alternativeName>
        <fullName evidence="12">3-dehydrotetronate 4-kinase</fullName>
    </alternativeName>
</protein>
<evidence type="ECO:0000256" key="13">
    <source>
        <dbReference type="SAM" id="MobiDB-lite"/>
    </source>
</evidence>
<comment type="function">
    <text evidence="9">Catalyzes the ATP-dependent phosphorylation of 3-oxo-tetronate to 3-oxo-tetronate 4-phosphate.</text>
</comment>
<evidence type="ECO:0000256" key="2">
    <source>
        <dbReference type="ARBA" id="ARBA00022679"/>
    </source>
</evidence>
<sequence>MIADDFTGATDVAVAFRRSGARVLLVLDLVRSTSLGPDAADVVVIARKTRTLPAAEAVAQTLEALDHLQAAGAGRYFLKYCSTFDSRDEGNIGPVADAVSARLRAPRTVFVPSSPEHGRTQVHGHLFVGHDLLSESPMRHHPLTPMTDSSIPRVLSRQTAHGVGLVDLHAVRSGPAAIRAALEDAATGGADYVVVDATAPSDLEAIGAAVAEDVLVTGAAGLASGLGAALARRRVEAGLPTPDADGDGAPDPASPGAALAGSCSARTLEQVAVMCSQHPHHFLDARTLADPERLAAEALNWFDAQDPQATPLLFSSQPPEELRRTQELLGTERASQILEAAVSLIARGLVDRGVQRLVVAGGETSGAVTTALEVASARIGDEVSTGVPWIFPDDRPGLALLLKSGNFGGPTLLHDALHSQETR</sequence>
<evidence type="ECO:0000256" key="7">
    <source>
        <dbReference type="ARBA" id="ARBA00035898"/>
    </source>
</evidence>
<gene>
    <name evidence="16" type="primary">otnK</name>
    <name evidence="16" type="ORF">ACFSDA_05675</name>
</gene>
<keyword evidence="6" id="KW-0119">Carbohydrate metabolism</keyword>
<evidence type="ECO:0000259" key="15">
    <source>
        <dbReference type="Pfam" id="PF17042"/>
    </source>
</evidence>
<dbReference type="InterPro" id="IPR042213">
    <property type="entry name" value="NBD_C_sf"/>
</dbReference>
<reference evidence="17" key="1">
    <citation type="journal article" date="2019" name="Int. J. Syst. Evol. Microbiol.">
        <title>The Global Catalogue of Microorganisms (GCM) 10K type strain sequencing project: providing services to taxonomists for standard genome sequencing and annotation.</title>
        <authorList>
            <consortium name="The Broad Institute Genomics Platform"/>
            <consortium name="The Broad Institute Genome Sequencing Center for Infectious Disease"/>
            <person name="Wu L."/>
            <person name="Ma J."/>
        </authorList>
    </citation>
    <scope>NUCLEOTIDE SEQUENCE [LARGE SCALE GENOMIC DNA]</scope>
    <source>
        <strain evidence="17">JCM 11650</strain>
    </source>
</reference>
<keyword evidence="17" id="KW-1185">Reference proteome</keyword>
<evidence type="ECO:0000256" key="11">
    <source>
        <dbReference type="ARBA" id="ARBA00039461"/>
    </source>
</evidence>
<dbReference type="NCBIfam" id="NF043035">
    <property type="entry name" value="OxoTetrKin"/>
    <property type="match status" value="1"/>
</dbReference>
<dbReference type="InterPro" id="IPR010737">
    <property type="entry name" value="4-carb_acid_sugar_kinase_N"/>
</dbReference>
<evidence type="ECO:0000256" key="4">
    <source>
        <dbReference type="ARBA" id="ARBA00022777"/>
    </source>
</evidence>
<dbReference type="Pfam" id="PF07005">
    <property type="entry name" value="SBD_N"/>
    <property type="match status" value="1"/>
</dbReference>
<evidence type="ECO:0000256" key="5">
    <source>
        <dbReference type="ARBA" id="ARBA00022840"/>
    </source>
</evidence>
<comment type="similarity">
    <text evidence="1">Belongs to the four-carbon acid sugar kinase family.</text>
</comment>
<dbReference type="Pfam" id="PF17042">
    <property type="entry name" value="NBD_C"/>
    <property type="match status" value="1"/>
</dbReference>